<dbReference type="InterPro" id="IPR023562">
    <property type="entry name" value="ClpP/TepA"/>
</dbReference>
<dbReference type="EMBL" id="CP010415">
    <property type="protein sequence ID" value="AJE19732.1"/>
    <property type="molecule type" value="Genomic_DNA"/>
</dbReference>
<dbReference type="GO" id="GO:0008233">
    <property type="term" value="F:peptidase activity"/>
    <property type="evidence" value="ECO:0007669"/>
    <property type="project" value="UniProtKB-KW"/>
</dbReference>
<keyword evidence="1" id="KW-0645">Protease</keyword>
<keyword evidence="2" id="KW-1185">Reference proteome</keyword>
<protein>
    <submittedName>
        <fullName evidence="1">Protease subunit of ATP-dependent Clp protease</fullName>
    </submittedName>
</protein>
<sequence>MTNHVIHFTGPINSSTCGQLINKCSQALKQDASEITLKIATMGGECSYGFSLYNFLLSLPIPVNTHNLGTVESMGNIIFLAGQRRTACQHSKFLFHPFHWTIHGSVDHARMSEYAMSLDFDRVLYARIVEERTQGAKERLDVSQYLTADSRIITPDEAISAGLIHAVEDLGMPADTTSWCIHS</sequence>
<proteinExistence type="predicted"/>
<dbReference type="Pfam" id="PF00574">
    <property type="entry name" value="CLP_protease"/>
    <property type="match status" value="1"/>
</dbReference>
<dbReference type="STRING" id="1328314.Achr_2240"/>
<accession>A0A0C4WNU0</accession>
<dbReference type="KEGG" id="acx:Achr_2240"/>
<dbReference type="Gene3D" id="3.90.226.10">
    <property type="entry name" value="2-enoyl-CoA Hydratase, Chain A, domain 1"/>
    <property type="match status" value="1"/>
</dbReference>
<dbReference type="InterPro" id="IPR029045">
    <property type="entry name" value="ClpP/crotonase-like_dom_sf"/>
</dbReference>
<dbReference type="AlphaFoldDB" id="A0A0C4WNU0"/>
<name>A0A0C4WNU0_9GAMM</name>
<dbReference type="RefSeq" id="WP_039801007.1">
    <property type="nucleotide sequence ID" value="NZ_CP010415.1"/>
</dbReference>
<dbReference type="GO" id="GO:0006508">
    <property type="term" value="P:proteolysis"/>
    <property type="evidence" value="ECO:0007669"/>
    <property type="project" value="UniProtKB-KW"/>
</dbReference>
<dbReference type="SUPFAM" id="SSF52096">
    <property type="entry name" value="ClpP/crotonase"/>
    <property type="match status" value="1"/>
</dbReference>
<dbReference type="Proteomes" id="UP000068210">
    <property type="component" value="Chromosome"/>
</dbReference>
<dbReference type="HOGENOM" id="CLU_119870_0_0_6"/>
<reference evidence="1 2" key="1">
    <citation type="journal article" date="2015" name="PLoS ONE">
        <title>Azotobacter Genomes: The Genome of Azotobacter chroococcum NCIMB 8003 (ATCC 4412).</title>
        <authorList>
            <person name="Robson R.L."/>
            <person name="Jones R."/>
            <person name="Robson R.M."/>
            <person name="Schwartz A."/>
            <person name="Richardson T.H."/>
        </authorList>
    </citation>
    <scope>NUCLEOTIDE SEQUENCE [LARGE SCALE GENOMIC DNA]</scope>
    <source>
        <strain evidence="1 2">NCIMB 8003</strain>
    </source>
</reference>
<evidence type="ECO:0000313" key="1">
    <source>
        <dbReference type="EMBL" id="AJE19732.1"/>
    </source>
</evidence>
<organism evidence="1 2">
    <name type="scientific">Azotobacter chroococcum NCIMB 8003</name>
    <dbReference type="NCBI Taxonomy" id="1328314"/>
    <lineage>
        <taxon>Bacteria</taxon>
        <taxon>Pseudomonadati</taxon>
        <taxon>Pseudomonadota</taxon>
        <taxon>Gammaproteobacteria</taxon>
        <taxon>Pseudomonadales</taxon>
        <taxon>Pseudomonadaceae</taxon>
        <taxon>Azotobacter</taxon>
    </lineage>
</organism>
<evidence type="ECO:0000313" key="2">
    <source>
        <dbReference type="Proteomes" id="UP000068210"/>
    </source>
</evidence>
<gene>
    <name evidence="1" type="ORF">Achr_2240</name>
</gene>
<keyword evidence="1" id="KW-0378">Hydrolase</keyword>